<evidence type="ECO:0000256" key="1">
    <source>
        <dbReference type="SAM" id="MobiDB-lite"/>
    </source>
</evidence>
<reference evidence="2" key="2">
    <citation type="submission" date="2015-06" db="UniProtKB">
        <authorList>
            <consortium name="EnsemblPlants"/>
        </authorList>
    </citation>
    <scope>IDENTIFICATION</scope>
</reference>
<accession>A0A0E0R5C8</accession>
<dbReference type="EnsemblPlants" id="ORUFI11G05920.1">
    <property type="protein sequence ID" value="ORUFI11G05920.1"/>
    <property type="gene ID" value="ORUFI11G05920"/>
</dbReference>
<dbReference type="HOGENOM" id="CLU_2018988_0_0_1"/>
<keyword evidence="3" id="KW-1185">Reference proteome</keyword>
<name>A0A0E0R5C8_ORYRU</name>
<protein>
    <submittedName>
        <fullName evidence="2">Uncharacterized protein</fullName>
    </submittedName>
</protein>
<feature type="region of interest" description="Disordered" evidence="1">
    <location>
        <begin position="1"/>
        <end position="36"/>
    </location>
</feature>
<feature type="compositionally biased region" description="Gly residues" evidence="1">
    <location>
        <begin position="11"/>
        <end position="30"/>
    </location>
</feature>
<dbReference type="Proteomes" id="UP000008022">
    <property type="component" value="Unassembled WGS sequence"/>
</dbReference>
<feature type="compositionally biased region" description="Basic and acidic residues" evidence="1">
    <location>
        <begin position="1"/>
        <end position="10"/>
    </location>
</feature>
<proteinExistence type="predicted"/>
<dbReference type="STRING" id="4529.A0A0E0R5C8"/>
<evidence type="ECO:0000313" key="2">
    <source>
        <dbReference type="EnsemblPlants" id="ORUFI11G05920.1"/>
    </source>
</evidence>
<dbReference type="AlphaFoldDB" id="A0A0E0R5C8"/>
<feature type="region of interest" description="Disordered" evidence="1">
    <location>
        <begin position="90"/>
        <end position="123"/>
    </location>
</feature>
<dbReference type="Gramene" id="ORUFI11G05920.1">
    <property type="protein sequence ID" value="ORUFI11G05920.1"/>
    <property type="gene ID" value="ORUFI11G05920"/>
</dbReference>
<reference evidence="3" key="1">
    <citation type="submission" date="2013-06" db="EMBL/GenBank/DDBJ databases">
        <authorList>
            <person name="Zhao Q."/>
        </authorList>
    </citation>
    <scope>NUCLEOTIDE SEQUENCE</scope>
    <source>
        <strain evidence="3">cv. W1943</strain>
    </source>
</reference>
<sequence length="123" mass="12927">MLAKMDEVGRGGRGGGPVAGDGRRCGGCSGRGREAVPFRDQARNTAALPRPLDVDADVEAVPELLGAHRRTWTPAAAVSLPLPSLHRRRLAPCRRRHPSPSPPPATTTISSLPVPVPISYAPS</sequence>
<evidence type="ECO:0000313" key="3">
    <source>
        <dbReference type="Proteomes" id="UP000008022"/>
    </source>
</evidence>
<organism evidence="2 3">
    <name type="scientific">Oryza rufipogon</name>
    <name type="common">Brownbeard rice</name>
    <name type="synonym">Asian wild rice</name>
    <dbReference type="NCBI Taxonomy" id="4529"/>
    <lineage>
        <taxon>Eukaryota</taxon>
        <taxon>Viridiplantae</taxon>
        <taxon>Streptophyta</taxon>
        <taxon>Embryophyta</taxon>
        <taxon>Tracheophyta</taxon>
        <taxon>Spermatophyta</taxon>
        <taxon>Magnoliopsida</taxon>
        <taxon>Liliopsida</taxon>
        <taxon>Poales</taxon>
        <taxon>Poaceae</taxon>
        <taxon>BOP clade</taxon>
        <taxon>Oryzoideae</taxon>
        <taxon>Oryzeae</taxon>
        <taxon>Oryzinae</taxon>
        <taxon>Oryza</taxon>
    </lineage>
</organism>